<feature type="domain" description="CUB" evidence="5">
    <location>
        <begin position="215"/>
        <end position="323"/>
    </location>
</feature>
<dbReference type="FunFam" id="2.60.120.290:FF:000005">
    <property type="entry name" value="Procollagen C-endopeptidase enhancer 1"/>
    <property type="match status" value="1"/>
</dbReference>
<keyword evidence="2 4" id="KW-1015">Disulfide bond</keyword>
<evidence type="ECO:0000313" key="9">
    <source>
        <dbReference type="Proteomes" id="UP000828390"/>
    </source>
</evidence>
<dbReference type="CDD" id="cd00041">
    <property type="entry name" value="CUB"/>
    <property type="match status" value="1"/>
</dbReference>
<dbReference type="PROSITE" id="PS01180">
    <property type="entry name" value="CUB"/>
    <property type="match status" value="2"/>
</dbReference>
<dbReference type="PROSITE" id="PS50026">
    <property type="entry name" value="EGF_3"/>
    <property type="match status" value="1"/>
</dbReference>
<evidence type="ECO:0000256" key="1">
    <source>
        <dbReference type="ARBA" id="ARBA00022737"/>
    </source>
</evidence>
<name>A0A9D4HJ08_DREPO</name>
<evidence type="ECO:0000259" key="7">
    <source>
        <dbReference type="PROSITE" id="PS50853"/>
    </source>
</evidence>
<evidence type="ECO:0000313" key="8">
    <source>
        <dbReference type="EMBL" id="KAH3720980.1"/>
    </source>
</evidence>
<reference evidence="8" key="2">
    <citation type="submission" date="2020-11" db="EMBL/GenBank/DDBJ databases">
        <authorList>
            <person name="McCartney M.A."/>
            <person name="Auch B."/>
            <person name="Kono T."/>
            <person name="Mallez S."/>
            <person name="Becker A."/>
            <person name="Gohl D.M."/>
            <person name="Silverstein K.A.T."/>
            <person name="Koren S."/>
            <person name="Bechman K.B."/>
            <person name="Herman A."/>
            <person name="Abrahante J.E."/>
            <person name="Garbe J."/>
        </authorList>
    </citation>
    <scope>NUCLEOTIDE SEQUENCE</scope>
    <source>
        <strain evidence="8">Duluth1</strain>
        <tissue evidence="8">Whole animal</tissue>
    </source>
</reference>
<dbReference type="AlphaFoldDB" id="A0A9D4HJ08"/>
<organism evidence="8 9">
    <name type="scientific">Dreissena polymorpha</name>
    <name type="common">Zebra mussel</name>
    <name type="synonym">Mytilus polymorpha</name>
    <dbReference type="NCBI Taxonomy" id="45954"/>
    <lineage>
        <taxon>Eukaryota</taxon>
        <taxon>Metazoa</taxon>
        <taxon>Spiralia</taxon>
        <taxon>Lophotrochozoa</taxon>
        <taxon>Mollusca</taxon>
        <taxon>Bivalvia</taxon>
        <taxon>Autobranchia</taxon>
        <taxon>Heteroconchia</taxon>
        <taxon>Euheterodonta</taxon>
        <taxon>Imparidentia</taxon>
        <taxon>Neoheterodontei</taxon>
        <taxon>Myida</taxon>
        <taxon>Dreissenoidea</taxon>
        <taxon>Dreissenidae</taxon>
        <taxon>Dreissena</taxon>
    </lineage>
</organism>
<gene>
    <name evidence="8" type="ORF">DPMN_063892</name>
</gene>
<dbReference type="InterPro" id="IPR000742">
    <property type="entry name" value="EGF"/>
</dbReference>
<dbReference type="Gene3D" id="2.60.120.290">
    <property type="entry name" value="Spermadhesin, CUB domain"/>
    <property type="match status" value="2"/>
</dbReference>
<accession>A0A9D4HJ08</accession>
<evidence type="ECO:0000259" key="5">
    <source>
        <dbReference type="PROSITE" id="PS01180"/>
    </source>
</evidence>
<keyword evidence="4" id="KW-0245">EGF-like domain</keyword>
<feature type="non-terminal residue" evidence="8">
    <location>
        <position position="453"/>
    </location>
</feature>
<dbReference type="InterPro" id="IPR000859">
    <property type="entry name" value="CUB_dom"/>
</dbReference>
<evidence type="ECO:0000256" key="4">
    <source>
        <dbReference type="PROSITE-ProRule" id="PRU00076"/>
    </source>
</evidence>
<keyword evidence="1" id="KW-0677">Repeat</keyword>
<dbReference type="SUPFAM" id="SSF49854">
    <property type="entry name" value="Spermadhesin, CUB domain"/>
    <property type="match status" value="2"/>
</dbReference>
<feature type="domain" description="Fibronectin type-III" evidence="7">
    <location>
        <begin position="3"/>
        <end position="94"/>
    </location>
</feature>
<reference evidence="8" key="1">
    <citation type="journal article" date="2019" name="bioRxiv">
        <title>The Genome of the Zebra Mussel, Dreissena polymorpha: A Resource for Invasive Species Research.</title>
        <authorList>
            <person name="McCartney M.A."/>
            <person name="Auch B."/>
            <person name="Kono T."/>
            <person name="Mallez S."/>
            <person name="Zhang Y."/>
            <person name="Obille A."/>
            <person name="Becker A."/>
            <person name="Abrahante J.E."/>
            <person name="Garbe J."/>
            <person name="Badalamenti J.P."/>
            <person name="Herman A."/>
            <person name="Mangelson H."/>
            <person name="Liachko I."/>
            <person name="Sullivan S."/>
            <person name="Sone E.D."/>
            <person name="Koren S."/>
            <person name="Silverstein K.A.T."/>
            <person name="Beckman K.B."/>
            <person name="Gohl D.M."/>
        </authorList>
    </citation>
    <scope>NUCLEOTIDE SEQUENCE</scope>
    <source>
        <strain evidence="8">Duluth1</strain>
        <tissue evidence="8">Whole animal</tissue>
    </source>
</reference>
<keyword evidence="9" id="KW-1185">Reference proteome</keyword>
<comment type="caution">
    <text evidence="4">Lacks conserved residue(s) required for the propagation of feature annotation.</text>
</comment>
<feature type="domain" description="CUB" evidence="5">
    <location>
        <begin position="97"/>
        <end position="207"/>
    </location>
</feature>
<dbReference type="EMBL" id="JAIWYP010000013">
    <property type="protein sequence ID" value="KAH3720980.1"/>
    <property type="molecule type" value="Genomic_DNA"/>
</dbReference>
<dbReference type="CDD" id="cd00054">
    <property type="entry name" value="EGF_CA"/>
    <property type="match status" value="1"/>
</dbReference>
<feature type="disulfide bond" evidence="3">
    <location>
        <begin position="154"/>
        <end position="171"/>
    </location>
</feature>
<dbReference type="InterPro" id="IPR013783">
    <property type="entry name" value="Ig-like_fold"/>
</dbReference>
<protein>
    <submittedName>
        <fullName evidence="8">Uncharacterized protein</fullName>
    </submittedName>
</protein>
<dbReference type="Gene3D" id="2.60.40.10">
    <property type="entry name" value="Immunoglobulins"/>
    <property type="match status" value="1"/>
</dbReference>
<dbReference type="SMART" id="SM00060">
    <property type="entry name" value="FN3"/>
    <property type="match status" value="1"/>
</dbReference>
<sequence length="453" mass="50267">PLQPRNLQAKAISPNEIEITWSAPEDVAKIISYTLYYNDSEKHTIGHHTIYPPTTRYKLSELIPDTVYNIQLAARSSQGEGPRTILVQEKTPEFTNCGGEFYADTGVIQLPTISRKGKELYEDNSECKWKINVPDGHHVVIYSEYFDLEASPNCLHDYILVMDGSRNNTFCGKEHLVYLSMSNNLTVTFASDDSISGRGFKLNVTSVPNSTEGKCNSTILAIQGQDGDIWNFDKTNNCFYSLEAPEGLMVQITLKFINFGSTTRDEKRIVIRDGLSTHGEYLWNISSGVPLRKKSVCANQLFIEYHNEGSTNALRFYLTYSLITCPAEPTTLSPTSLIEGDNECGCNEQAVCVLQGFEKMCIPGSQCSVDICANGATCVNTRRGDQCFCYGGFTGKFCNETAGSTLGQLKFIEAPQSRKIKRGGQSVSLCRVENLASGERVVYAWDQRSIGCC</sequence>
<dbReference type="InterPro" id="IPR036116">
    <property type="entry name" value="FN3_sf"/>
</dbReference>
<dbReference type="Gene3D" id="2.10.25.10">
    <property type="entry name" value="Laminin"/>
    <property type="match status" value="1"/>
</dbReference>
<evidence type="ECO:0000256" key="3">
    <source>
        <dbReference type="PROSITE-ProRule" id="PRU00059"/>
    </source>
</evidence>
<dbReference type="CDD" id="cd00063">
    <property type="entry name" value="FN3"/>
    <property type="match status" value="1"/>
</dbReference>
<dbReference type="PROSITE" id="PS00022">
    <property type="entry name" value="EGF_1"/>
    <property type="match status" value="1"/>
</dbReference>
<dbReference type="PROSITE" id="PS50853">
    <property type="entry name" value="FN3"/>
    <property type="match status" value="1"/>
</dbReference>
<dbReference type="InterPro" id="IPR003961">
    <property type="entry name" value="FN3_dom"/>
</dbReference>
<evidence type="ECO:0000256" key="2">
    <source>
        <dbReference type="ARBA" id="ARBA00023157"/>
    </source>
</evidence>
<dbReference type="SUPFAM" id="SSF49265">
    <property type="entry name" value="Fibronectin type III"/>
    <property type="match status" value="1"/>
</dbReference>
<dbReference type="SUPFAM" id="SSF57196">
    <property type="entry name" value="EGF/Laminin"/>
    <property type="match status" value="1"/>
</dbReference>
<evidence type="ECO:0000259" key="6">
    <source>
        <dbReference type="PROSITE" id="PS50026"/>
    </source>
</evidence>
<proteinExistence type="predicted"/>
<comment type="caution">
    <text evidence="8">The sequence shown here is derived from an EMBL/GenBank/DDBJ whole genome shotgun (WGS) entry which is preliminary data.</text>
</comment>
<feature type="domain" description="EGF-like" evidence="6">
    <location>
        <begin position="363"/>
        <end position="399"/>
    </location>
</feature>
<dbReference type="PROSITE" id="PS01186">
    <property type="entry name" value="EGF_2"/>
    <property type="match status" value="1"/>
</dbReference>
<dbReference type="Pfam" id="PF00041">
    <property type="entry name" value="fn3"/>
    <property type="match status" value="1"/>
</dbReference>
<dbReference type="SMART" id="SM00042">
    <property type="entry name" value="CUB"/>
    <property type="match status" value="1"/>
</dbReference>
<dbReference type="Pfam" id="PF00431">
    <property type="entry name" value="CUB"/>
    <property type="match status" value="1"/>
</dbReference>
<dbReference type="Proteomes" id="UP000828390">
    <property type="component" value="Unassembled WGS sequence"/>
</dbReference>
<feature type="disulfide bond" evidence="4">
    <location>
        <begin position="389"/>
        <end position="398"/>
    </location>
</feature>
<dbReference type="InterPro" id="IPR035914">
    <property type="entry name" value="Sperma_CUB_dom_sf"/>
</dbReference>
<dbReference type="PANTHER" id="PTHR24251">
    <property type="entry name" value="OVOCHYMASE-RELATED"/>
    <property type="match status" value="1"/>
</dbReference>